<dbReference type="Proteomes" id="UP001159042">
    <property type="component" value="Unassembled WGS sequence"/>
</dbReference>
<reference evidence="2 3" key="1">
    <citation type="journal article" date="2023" name="Insect Mol. Biol.">
        <title>Genome sequencing provides insights into the evolution of gene families encoding plant cell wall-degrading enzymes in longhorned beetles.</title>
        <authorList>
            <person name="Shin N.R."/>
            <person name="Okamura Y."/>
            <person name="Kirsch R."/>
            <person name="Pauchet Y."/>
        </authorList>
    </citation>
    <scope>NUCLEOTIDE SEQUENCE [LARGE SCALE GENOMIC DNA]</scope>
    <source>
        <strain evidence="2">EAD_L_NR</strain>
    </source>
</reference>
<keyword evidence="3" id="KW-1185">Reference proteome</keyword>
<organism evidence="2 3">
    <name type="scientific">Exocentrus adspersus</name>
    <dbReference type="NCBI Taxonomy" id="1586481"/>
    <lineage>
        <taxon>Eukaryota</taxon>
        <taxon>Metazoa</taxon>
        <taxon>Ecdysozoa</taxon>
        <taxon>Arthropoda</taxon>
        <taxon>Hexapoda</taxon>
        <taxon>Insecta</taxon>
        <taxon>Pterygota</taxon>
        <taxon>Neoptera</taxon>
        <taxon>Endopterygota</taxon>
        <taxon>Coleoptera</taxon>
        <taxon>Polyphaga</taxon>
        <taxon>Cucujiformia</taxon>
        <taxon>Chrysomeloidea</taxon>
        <taxon>Cerambycidae</taxon>
        <taxon>Lamiinae</taxon>
        <taxon>Acanthocinini</taxon>
        <taxon>Exocentrus</taxon>
    </lineage>
</organism>
<evidence type="ECO:0008006" key="4">
    <source>
        <dbReference type="Google" id="ProtNLM"/>
    </source>
</evidence>
<proteinExistence type="predicted"/>
<dbReference type="GO" id="GO:0003677">
    <property type="term" value="F:DNA binding"/>
    <property type="evidence" value="ECO:0007669"/>
    <property type="project" value="UniProtKB-KW"/>
</dbReference>
<dbReference type="SUPFAM" id="SSF47823">
    <property type="entry name" value="lambda integrase-like, N-terminal domain"/>
    <property type="match status" value="1"/>
</dbReference>
<dbReference type="InterPro" id="IPR010998">
    <property type="entry name" value="Integrase_recombinase_N"/>
</dbReference>
<comment type="caution">
    <text evidence="2">The sequence shown here is derived from an EMBL/GenBank/DDBJ whole genome shotgun (WGS) entry which is preliminary data.</text>
</comment>
<protein>
    <recommendedName>
        <fullName evidence="4">Reverse transcriptase domain-containing protein</fullName>
    </recommendedName>
</protein>
<dbReference type="AlphaFoldDB" id="A0AAV8VIL6"/>
<dbReference type="PANTHER" id="PTHR35617">
    <property type="entry name" value="PHAGE_INTEGRASE DOMAIN-CONTAINING PROTEIN"/>
    <property type="match status" value="1"/>
</dbReference>
<sequence>MKPIVQNLHSKGIICINYLDDFLIINNTYEGCLCPAVKYGWMYLKNFEREKFLALKLHNMRYSAYMLLPSNTASAFDYVTEILGTPEIDLFASKDNHKCHRYISWRRDPYAIAVDAFTICWRGYFFYAFPPFSLILRVLQKIINDKAEGILIEPLWQAQPWYPLFNKLIIKGPLGTTPTGGKNYPGSREIIREAFRLRKVPDLAIETILQSLSEGTITQYGSTYRQWWTFCGKIGISPFSGNSTHVIIFMQELLDSSSNAFGTFNAHRSALDLILPTDLANDVVLKRFIKGISRIRPSRPRYNFVWDSRQVLDYLEKAPSTTLKSLSQKLVTLLALTTAHRMQTFSLIRVCNIRGADVGFQILISDTMGMSHLIFLFAHSIEQATNVILGQRRQWPSANRIAER</sequence>
<evidence type="ECO:0000256" key="1">
    <source>
        <dbReference type="ARBA" id="ARBA00023125"/>
    </source>
</evidence>
<gene>
    <name evidence="2" type="ORF">NQ315_016240</name>
</gene>
<dbReference type="Gene3D" id="1.10.150.130">
    <property type="match status" value="1"/>
</dbReference>
<evidence type="ECO:0000313" key="2">
    <source>
        <dbReference type="EMBL" id="KAJ8914161.1"/>
    </source>
</evidence>
<keyword evidence="1" id="KW-0238">DNA-binding</keyword>
<evidence type="ECO:0000313" key="3">
    <source>
        <dbReference type="Proteomes" id="UP001159042"/>
    </source>
</evidence>
<name>A0AAV8VIL6_9CUCU</name>
<dbReference type="EMBL" id="JANEYG010000079">
    <property type="protein sequence ID" value="KAJ8914161.1"/>
    <property type="molecule type" value="Genomic_DNA"/>
</dbReference>
<accession>A0AAV8VIL6</accession>
<dbReference type="PANTHER" id="PTHR35617:SF3">
    <property type="entry name" value="CORE-BINDING (CB) DOMAIN-CONTAINING PROTEIN"/>
    <property type="match status" value="1"/>
</dbReference>